<dbReference type="Proteomes" id="UP000004754">
    <property type="component" value="Unassembled WGS sequence"/>
</dbReference>
<feature type="binding site" evidence="10">
    <location>
        <position position="180"/>
    </location>
    <ligand>
        <name>substrate</name>
    </ligand>
</feature>
<dbReference type="InterPro" id="IPR029001">
    <property type="entry name" value="ITPase-like_fam"/>
</dbReference>
<dbReference type="EMBL" id="AEQN01000009">
    <property type="protein sequence ID" value="EFV02383.1"/>
    <property type="molecule type" value="Genomic_DNA"/>
</dbReference>
<accession>E6MEU5</accession>
<dbReference type="PANTHER" id="PTHR11067">
    <property type="entry name" value="INOSINE TRIPHOSPHATE PYROPHOSPHATASE/HAM1 PROTEIN"/>
    <property type="match status" value="1"/>
</dbReference>
<protein>
    <recommendedName>
        <fullName evidence="10">dITP/XTP pyrophosphatase</fullName>
        <ecNumber evidence="10">3.6.1.66</ecNumber>
    </recommendedName>
    <alternativeName>
        <fullName evidence="10">Non-canonical purine NTP pyrophosphatase</fullName>
    </alternativeName>
    <alternativeName>
        <fullName evidence="10">Non-standard purine NTP pyrophosphatase</fullName>
    </alternativeName>
    <alternativeName>
        <fullName evidence="10">Nucleoside-triphosphate diphosphatase</fullName>
    </alternativeName>
    <alternativeName>
        <fullName evidence="10">Nucleoside-triphosphate pyrophosphatase</fullName>
        <shortName evidence="10">NTPase</shortName>
    </alternativeName>
</protein>
<feature type="binding site" evidence="10">
    <location>
        <position position="75"/>
    </location>
    <ligand>
        <name>substrate</name>
    </ligand>
</feature>
<comment type="caution">
    <text evidence="10">Lacks conserved residue(s) required for the propagation of feature annotation.</text>
</comment>
<evidence type="ECO:0000256" key="1">
    <source>
        <dbReference type="ARBA" id="ARBA00008023"/>
    </source>
</evidence>
<dbReference type="NCBIfam" id="TIGR00042">
    <property type="entry name" value="RdgB/HAM1 family non-canonical purine NTP pyrophosphatase"/>
    <property type="match status" value="1"/>
</dbReference>
<dbReference type="STRING" id="887929.HMP0721_0528"/>
<dbReference type="GO" id="GO:0035870">
    <property type="term" value="F:dITP diphosphatase activity"/>
    <property type="evidence" value="ECO:0007669"/>
    <property type="project" value="UniProtKB-UniRule"/>
</dbReference>
<evidence type="ECO:0000313" key="13">
    <source>
        <dbReference type="Proteomes" id="UP000004754"/>
    </source>
</evidence>
<comment type="catalytic activity">
    <reaction evidence="9 10">
        <text>XTP + H2O = XMP + diphosphate + H(+)</text>
        <dbReference type="Rhea" id="RHEA:28610"/>
        <dbReference type="ChEBI" id="CHEBI:15377"/>
        <dbReference type="ChEBI" id="CHEBI:15378"/>
        <dbReference type="ChEBI" id="CHEBI:33019"/>
        <dbReference type="ChEBI" id="CHEBI:57464"/>
        <dbReference type="ChEBI" id="CHEBI:61314"/>
        <dbReference type="EC" id="3.6.1.66"/>
    </reaction>
</comment>
<dbReference type="eggNOG" id="COG0127">
    <property type="taxonomic scope" value="Bacteria"/>
</dbReference>
<evidence type="ECO:0000256" key="3">
    <source>
        <dbReference type="ARBA" id="ARBA00022723"/>
    </source>
</evidence>
<evidence type="ECO:0000256" key="9">
    <source>
        <dbReference type="ARBA" id="ARBA00052017"/>
    </source>
</evidence>
<dbReference type="GO" id="GO:0009146">
    <property type="term" value="P:purine nucleoside triphosphate catabolic process"/>
    <property type="evidence" value="ECO:0007669"/>
    <property type="project" value="UniProtKB-UniRule"/>
</dbReference>
<keyword evidence="13" id="KW-1185">Reference proteome</keyword>
<comment type="similarity">
    <text evidence="1 10 11">Belongs to the HAM1 NTPase family.</text>
</comment>
<comment type="subunit">
    <text evidence="2 10">Homodimer.</text>
</comment>
<keyword evidence="5 10" id="KW-0378">Hydrolase</keyword>
<feature type="binding site" evidence="10">
    <location>
        <begin position="157"/>
        <end position="160"/>
    </location>
    <ligand>
        <name>substrate</name>
    </ligand>
</feature>
<dbReference type="GO" id="GO:0036222">
    <property type="term" value="F:XTP diphosphatase activity"/>
    <property type="evidence" value="ECO:0007669"/>
    <property type="project" value="UniProtKB-UniRule"/>
</dbReference>
<keyword evidence="4 10" id="KW-0547">Nucleotide-binding</keyword>
<dbReference type="SUPFAM" id="SSF52972">
    <property type="entry name" value="ITPase-like"/>
    <property type="match status" value="1"/>
</dbReference>
<comment type="function">
    <text evidence="10">Pyrophosphatase that catalyzes the hydrolysis of nucleoside triphosphates to their monophosphate derivatives, with a high preference for the non-canonical purine nucleotides XTP (xanthosine triphosphate), dITP (deoxyinosine triphosphate) and ITP. Seems to function as a house-cleaning enzyme that removes non-canonical purine nucleotides from the nucleotide pool, thus preventing their incorporation into DNA/RNA and avoiding chromosomal lesions.</text>
</comment>
<dbReference type="Pfam" id="PF01725">
    <property type="entry name" value="Ham1p_like"/>
    <property type="match status" value="1"/>
</dbReference>
<feature type="binding site" evidence="10">
    <location>
        <begin position="10"/>
        <end position="15"/>
    </location>
    <ligand>
        <name>substrate</name>
    </ligand>
</feature>
<feature type="binding site" evidence="10">
    <location>
        <begin position="185"/>
        <end position="186"/>
    </location>
    <ligand>
        <name>substrate</name>
    </ligand>
</feature>
<dbReference type="RefSeq" id="WP_006597947.1">
    <property type="nucleotide sequence ID" value="NZ_GL622359.1"/>
</dbReference>
<keyword evidence="7 10" id="KW-0546">Nucleotide metabolism</keyword>
<keyword evidence="6 10" id="KW-0460">Magnesium</keyword>
<dbReference type="OrthoDB" id="9807456at2"/>
<comment type="catalytic activity">
    <reaction evidence="8 10">
        <text>dITP + H2O = dIMP + diphosphate + H(+)</text>
        <dbReference type="Rhea" id="RHEA:28342"/>
        <dbReference type="ChEBI" id="CHEBI:15377"/>
        <dbReference type="ChEBI" id="CHEBI:15378"/>
        <dbReference type="ChEBI" id="CHEBI:33019"/>
        <dbReference type="ChEBI" id="CHEBI:61194"/>
        <dbReference type="ChEBI" id="CHEBI:61382"/>
        <dbReference type="EC" id="3.6.1.66"/>
    </reaction>
</comment>
<dbReference type="AlphaFoldDB" id="E6MEU5"/>
<dbReference type="Gene3D" id="3.90.950.10">
    <property type="match status" value="1"/>
</dbReference>
<keyword evidence="3 10" id="KW-0479">Metal-binding</keyword>
<evidence type="ECO:0000256" key="2">
    <source>
        <dbReference type="ARBA" id="ARBA00011738"/>
    </source>
</evidence>
<dbReference type="GO" id="GO:0005829">
    <property type="term" value="C:cytosol"/>
    <property type="evidence" value="ECO:0007669"/>
    <property type="project" value="TreeGrafter"/>
</dbReference>
<dbReference type="GO" id="GO:0036220">
    <property type="term" value="F:ITP diphosphatase activity"/>
    <property type="evidence" value="ECO:0007669"/>
    <property type="project" value="UniProtKB-UniRule"/>
</dbReference>
<dbReference type="HOGENOM" id="CLU_082080_0_2_9"/>
<dbReference type="GO" id="GO:0046872">
    <property type="term" value="F:metal ion binding"/>
    <property type="evidence" value="ECO:0007669"/>
    <property type="project" value="UniProtKB-KW"/>
</dbReference>
<evidence type="ECO:0000256" key="5">
    <source>
        <dbReference type="ARBA" id="ARBA00022801"/>
    </source>
</evidence>
<dbReference type="InterPro" id="IPR020922">
    <property type="entry name" value="dITP/XTP_pyrophosphatase"/>
</dbReference>
<comment type="catalytic activity">
    <reaction evidence="10">
        <text>ITP + H2O = IMP + diphosphate + H(+)</text>
        <dbReference type="Rhea" id="RHEA:29399"/>
        <dbReference type="ChEBI" id="CHEBI:15377"/>
        <dbReference type="ChEBI" id="CHEBI:15378"/>
        <dbReference type="ChEBI" id="CHEBI:33019"/>
        <dbReference type="ChEBI" id="CHEBI:58053"/>
        <dbReference type="ChEBI" id="CHEBI:61402"/>
        <dbReference type="EC" id="3.6.1.66"/>
    </reaction>
</comment>
<sequence>MSKQKIILATSNPHKAIEIHDMLDGAYEVLTMADAGIDVEIIEDGATFEENALIKVRTIRPYVKDADAILMADDSGLCVDALDGAPGIFSARYAGENVTYADNNRKLLKALVGVPAGKRGAQFVCAVALIFPDGEKWTGRGIVEGRIAAALQGDGGFGYDPLFIAKESGRAYAQMSEAEKNAISHRARAMALAKEKMAEKLRIR</sequence>
<dbReference type="EC" id="3.6.1.66" evidence="10"/>
<comment type="cofactor">
    <cofactor evidence="10">
        <name>Mg(2+)</name>
        <dbReference type="ChEBI" id="CHEBI:18420"/>
    </cofactor>
    <text evidence="10">Binds 1 Mg(2+) ion per subunit.</text>
</comment>
<gene>
    <name evidence="12" type="primary">rdgB</name>
    <name evidence="12" type="ORF">HMP0721_0528</name>
</gene>
<dbReference type="CDD" id="cd00515">
    <property type="entry name" value="HAM1"/>
    <property type="match status" value="1"/>
</dbReference>
<dbReference type="GO" id="GO:0000166">
    <property type="term" value="F:nucleotide binding"/>
    <property type="evidence" value="ECO:0007669"/>
    <property type="project" value="UniProtKB-KW"/>
</dbReference>
<evidence type="ECO:0000256" key="7">
    <source>
        <dbReference type="ARBA" id="ARBA00023080"/>
    </source>
</evidence>
<comment type="caution">
    <text evidence="12">The sequence shown here is derived from an EMBL/GenBank/DDBJ whole genome shotgun (WGS) entry which is preliminary data.</text>
</comment>
<dbReference type="FunFam" id="3.90.950.10:FF:000001">
    <property type="entry name" value="dITP/XTP pyrophosphatase"/>
    <property type="match status" value="1"/>
</dbReference>
<evidence type="ECO:0000256" key="4">
    <source>
        <dbReference type="ARBA" id="ARBA00022741"/>
    </source>
</evidence>
<evidence type="ECO:0000313" key="12">
    <source>
        <dbReference type="EMBL" id="EFV02383.1"/>
    </source>
</evidence>
<dbReference type="HAMAP" id="MF_01405">
    <property type="entry name" value="Non_canon_purine_NTPase"/>
    <property type="match status" value="1"/>
</dbReference>
<feature type="binding site" evidence="10">
    <location>
        <position position="74"/>
    </location>
    <ligand>
        <name>Mg(2+)</name>
        <dbReference type="ChEBI" id="CHEBI:18420"/>
    </ligand>
</feature>
<proteinExistence type="inferred from homology"/>
<feature type="active site" description="Proton acceptor" evidence="10">
    <location>
        <position position="74"/>
    </location>
</feature>
<reference evidence="12 13" key="1">
    <citation type="submission" date="2010-12" db="EMBL/GenBank/DDBJ databases">
        <authorList>
            <person name="Muzny D."/>
            <person name="Qin X."/>
            <person name="Deng J."/>
            <person name="Jiang H."/>
            <person name="Liu Y."/>
            <person name="Qu J."/>
            <person name="Song X.-Z."/>
            <person name="Zhang L."/>
            <person name="Thornton R."/>
            <person name="Coyle M."/>
            <person name="Francisco L."/>
            <person name="Jackson L."/>
            <person name="Javaid M."/>
            <person name="Korchina V."/>
            <person name="Kovar C."/>
            <person name="Mata R."/>
            <person name="Mathew T."/>
            <person name="Ngo R."/>
            <person name="Nguyen L."/>
            <person name="Nguyen N."/>
            <person name="Okwuonu G."/>
            <person name="Ongeri F."/>
            <person name="Pham C."/>
            <person name="Simmons D."/>
            <person name="Wilczek-Boney K."/>
            <person name="Hale W."/>
            <person name="Jakkamsetti A."/>
            <person name="Pham P."/>
            <person name="Ruth R."/>
            <person name="San Lucas F."/>
            <person name="Warren J."/>
            <person name="Zhang J."/>
            <person name="Zhao Z."/>
            <person name="Zhou C."/>
            <person name="Zhu D."/>
            <person name="Lee S."/>
            <person name="Bess C."/>
            <person name="Blankenburg K."/>
            <person name="Forbes L."/>
            <person name="Fu Q."/>
            <person name="Gubbala S."/>
            <person name="Hirani K."/>
            <person name="Jayaseelan J.C."/>
            <person name="Lara F."/>
            <person name="Munidasa M."/>
            <person name="Palculict T."/>
            <person name="Patil S."/>
            <person name="Pu L.-L."/>
            <person name="Saada N."/>
            <person name="Tang L."/>
            <person name="Weissenberger G."/>
            <person name="Zhu Y."/>
            <person name="Hemphill L."/>
            <person name="Shang Y."/>
            <person name="Youmans B."/>
            <person name="Ayvaz T."/>
            <person name="Ross M."/>
            <person name="Santibanez J."/>
            <person name="Aqrawi P."/>
            <person name="Gross S."/>
            <person name="Joshi V."/>
            <person name="Fowler G."/>
            <person name="Nazareth L."/>
            <person name="Reid J."/>
            <person name="Worley K."/>
            <person name="Petrosino J."/>
            <person name="Highlander S."/>
            <person name="Gibbs R."/>
        </authorList>
    </citation>
    <scope>NUCLEOTIDE SEQUENCE [LARGE SCALE GENOMIC DNA]</scope>
    <source>
        <strain evidence="12 13">ATCC 23263</strain>
    </source>
</reference>
<dbReference type="GO" id="GO:0017111">
    <property type="term" value="F:ribonucleoside triphosphate phosphatase activity"/>
    <property type="evidence" value="ECO:0007669"/>
    <property type="project" value="InterPro"/>
</dbReference>
<evidence type="ECO:0000256" key="11">
    <source>
        <dbReference type="RuleBase" id="RU003781"/>
    </source>
</evidence>
<dbReference type="PANTHER" id="PTHR11067:SF9">
    <property type="entry name" value="INOSINE TRIPHOSPHATE PYROPHOSPHATASE"/>
    <property type="match status" value="1"/>
</dbReference>
<dbReference type="GO" id="GO:0009117">
    <property type="term" value="P:nucleotide metabolic process"/>
    <property type="evidence" value="ECO:0007669"/>
    <property type="project" value="UniProtKB-KW"/>
</dbReference>
<dbReference type="InterPro" id="IPR002637">
    <property type="entry name" value="RdgB/HAM1"/>
</dbReference>
<name>E6MEU5_9FIRM</name>
<organism evidence="12 13">
    <name type="scientific">Pseudoramibacter alactolyticus ATCC 23263</name>
    <dbReference type="NCBI Taxonomy" id="887929"/>
    <lineage>
        <taxon>Bacteria</taxon>
        <taxon>Bacillati</taxon>
        <taxon>Bacillota</taxon>
        <taxon>Clostridia</taxon>
        <taxon>Eubacteriales</taxon>
        <taxon>Eubacteriaceae</taxon>
        <taxon>Pseudoramibacter</taxon>
    </lineage>
</organism>
<evidence type="ECO:0000256" key="10">
    <source>
        <dbReference type="HAMAP-Rule" id="MF_01405"/>
    </source>
</evidence>
<evidence type="ECO:0000256" key="8">
    <source>
        <dbReference type="ARBA" id="ARBA00051875"/>
    </source>
</evidence>
<evidence type="ECO:0000256" key="6">
    <source>
        <dbReference type="ARBA" id="ARBA00022842"/>
    </source>
</evidence>